<dbReference type="InterPro" id="IPR014718">
    <property type="entry name" value="GH-type_carb-bd"/>
</dbReference>
<dbReference type="InterPro" id="IPR015443">
    <property type="entry name" value="Aldose_1-epimerase"/>
</dbReference>
<dbReference type="Pfam" id="PF01263">
    <property type="entry name" value="Aldose_epim"/>
    <property type="match status" value="1"/>
</dbReference>
<dbReference type="Proteomes" id="UP000603912">
    <property type="component" value="Unassembled WGS sequence"/>
</dbReference>
<evidence type="ECO:0000256" key="4">
    <source>
        <dbReference type="ARBA" id="ARBA00023277"/>
    </source>
</evidence>
<reference evidence="9" key="2">
    <citation type="submission" date="2020-09" db="EMBL/GenBank/DDBJ databases">
        <authorList>
            <person name="Sun Q."/>
            <person name="Zhou Y."/>
        </authorList>
    </citation>
    <scope>NUCLEOTIDE SEQUENCE</scope>
    <source>
        <strain evidence="9">CGMCC 1.12214</strain>
    </source>
</reference>
<proteinExistence type="inferred from homology"/>
<dbReference type="GO" id="GO:0030246">
    <property type="term" value="F:carbohydrate binding"/>
    <property type="evidence" value="ECO:0007669"/>
    <property type="project" value="InterPro"/>
</dbReference>
<evidence type="ECO:0000256" key="7">
    <source>
        <dbReference type="PIRSR" id="PIRSR005096-2"/>
    </source>
</evidence>
<accession>A0A917MH00</accession>
<organism evidence="9 10">
    <name type="scientific">Alsobacter metallidurans</name>
    <dbReference type="NCBI Taxonomy" id="340221"/>
    <lineage>
        <taxon>Bacteria</taxon>
        <taxon>Pseudomonadati</taxon>
        <taxon>Pseudomonadota</taxon>
        <taxon>Alphaproteobacteria</taxon>
        <taxon>Hyphomicrobiales</taxon>
        <taxon>Alsobacteraceae</taxon>
        <taxon>Alsobacter</taxon>
    </lineage>
</organism>
<reference evidence="9" key="1">
    <citation type="journal article" date="2014" name="Int. J. Syst. Evol. Microbiol.">
        <title>Complete genome sequence of Corynebacterium casei LMG S-19264T (=DSM 44701T), isolated from a smear-ripened cheese.</title>
        <authorList>
            <consortium name="US DOE Joint Genome Institute (JGI-PGF)"/>
            <person name="Walter F."/>
            <person name="Albersmeier A."/>
            <person name="Kalinowski J."/>
            <person name="Ruckert C."/>
        </authorList>
    </citation>
    <scope>NUCLEOTIDE SEQUENCE</scope>
    <source>
        <strain evidence="9">CGMCC 1.12214</strain>
    </source>
</reference>
<dbReference type="SUPFAM" id="SSF74650">
    <property type="entry name" value="Galactose mutarotase-like"/>
    <property type="match status" value="1"/>
</dbReference>
<evidence type="ECO:0000256" key="2">
    <source>
        <dbReference type="ARBA" id="ARBA00006206"/>
    </source>
</evidence>
<keyword evidence="3 5" id="KW-0413">Isomerase</keyword>
<keyword evidence="10" id="KW-1185">Reference proteome</keyword>
<name>A0A917MH00_9HYPH</name>
<dbReference type="Gene3D" id="2.70.98.10">
    <property type="match status" value="1"/>
</dbReference>
<comment type="pathway">
    <text evidence="1 5">Carbohydrate metabolism; hexose metabolism.</text>
</comment>
<feature type="active site" description="Proton acceptor" evidence="6">
    <location>
        <position position="309"/>
    </location>
</feature>
<sequence>MHAREFGRLGDEIVHEITIRSEAGAEAKILTWGAVVRDMHAPLPGGKSQRVVLGFDRLEDYVAHSPHMGAVAGRYANRIAEGRFTLDGVSHQLDRNENGRNALHGGAAGFGKRLWRLGAADERSVTLTLVSPDGDGGCPGQVTTTCVYRLVEPATLRVELTVTTDAPTIVNLAQHTYWTLDGAASVLDHELQVSADFYTPVRDDQIPTGDILSVAGTPFDFRRSRVLRQPGEGGAPFKLDHNFVLSSARPSPHEPLRHAATLRSAQTGLALELHTTEPGVQVYDGWKIDLSVAGLDGQRYGVNAGLCLEAQVWPDSPNQPHFPDPTLRPGEVYTQVSEYRIA</sequence>
<dbReference type="InterPro" id="IPR011013">
    <property type="entry name" value="Gal_mutarotase_sf_dom"/>
</dbReference>
<dbReference type="InterPro" id="IPR047215">
    <property type="entry name" value="Galactose_mutarotase-like"/>
</dbReference>
<feature type="binding site" evidence="8">
    <location>
        <begin position="77"/>
        <end position="78"/>
    </location>
    <ligand>
        <name>beta-D-galactose</name>
        <dbReference type="ChEBI" id="CHEBI:27667"/>
    </ligand>
</feature>
<dbReference type="NCBIfam" id="NF008277">
    <property type="entry name" value="PRK11055.1"/>
    <property type="match status" value="1"/>
</dbReference>
<dbReference type="GO" id="GO:0033499">
    <property type="term" value="P:galactose catabolic process via UDP-galactose, Leloir pathway"/>
    <property type="evidence" value="ECO:0007669"/>
    <property type="project" value="TreeGrafter"/>
</dbReference>
<dbReference type="CDD" id="cd09019">
    <property type="entry name" value="galactose_mutarotase_like"/>
    <property type="match status" value="1"/>
</dbReference>
<dbReference type="PIRSF" id="PIRSF005096">
    <property type="entry name" value="GALM"/>
    <property type="match status" value="1"/>
</dbReference>
<dbReference type="GO" id="GO:0006006">
    <property type="term" value="P:glucose metabolic process"/>
    <property type="evidence" value="ECO:0007669"/>
    <property type="project" value="TreeGrafter"/>
</dbReference>
<evidence type="ECO:0000256" key="1">
    <source>
        <dbReference type="ARBA" id="ARBA00005028"/>
    </source>
</evidence>
<feature type="active site" description="Proton donor" evidence="6">
    <location>
        <position position="175"/>
    </location>
</feature>
<keyword evidence="4 5" id="KW-0119">Carbohydrate metabolism</keyword>
<dbReference type="InterPro" id="IPR008183">
    <property type="entry name" value="Aldose_1/G6P_1-epimerase"/>
</dbReference>
<comment type="caution">
    <text evidence="9">The sequence shown here is derived from an EMBL/GenBank/DDBJ whole genome shotgun (WGS) entry which is preliminary data.</text>
</comment>
<feature type="binding site" evidence="7">
    <location>
        <position position="240"/>
    </location>
    <ligand>
        <name>beta-D-galactose</name>
        <dbReference type="ChEBI" id="CHEBI:27667"/>
    </ligand>
</feature>
<protein>
    <recommendedName>
        <fullName evidence="5">Aldose 1-epimerase</fullName>
        <ecNumber evidence="5">5.1.3.3</ecNumber>
    </recommendedName>
</protein>
<dbReference type="EC" id="5.1.3.3" evidence="5"/>
<gene>
    <name evidence="9" type="ORF">GCM10007036_13100</name>
</gene>
<evidence type="ECO:0000313" key="10">
    <source>
        <dbReference type="Proteomes" id="UP000603912"/>
    </source>
</evidence>
<evidence type="ECO:0000256" key="6">
    <source>
        <dbReference type="PIRSR" id="PIRSR005096-1"/>
    </source>
</evidence>
<comment type="catalytic activity">
    <reaction evidence="5">
        <text>alpha-D-glucose = beta-D-glucose</text>
        <dbReference type="Rhea" id="RHEA:10264"/>
        <dbReference type="ChEBI" id="CHEBI:15903"/>
        <dbReference type="ChEBI" id="CHEBI:17925"/>
        <dbReference type="EC" id="5.1.3.3"/>
    </reaction>
</comment>
<comment type="similarity">
    <text evidence="2 5">Belongs to the aldose epimerase family.</text>
</comment>
<dbReference type="AlphaFoldDB" id="A0A917MH00"/>
<evidence type="ECO:0000256" key="8">
    <source>
        <dbReference type="PIRSR" id="PIRSR005096-3"/>
    </source>
</evidence>
<dbReference type="RefSeq" id="WP_188516861.1">
    <property type="nucleotide sequence ID" value="NZ_BMES01000001.1"/>
</dbReference>
<evidence type="ECO:0000256" key="5">
    <source>
        <dbReference type="PIRNR" id="PIRNR005096"/>
    </source>
</evidence>
<evidence type="ECO:0000256" key="3">
    <source>
        <dbReference type="ARBA" id="ARBA00023235"/>
    </source>
</evidence>
<feature type="binding site" evidence="8">
    <location>
        <begin position="175"/>
        <end position="177"/>
    </location>
    <ligand>
        <name>beta-D-galactose</name>
        <dbReference type="ChEBI" id="CHEBI:27667"/>
    </ligand>
</feature>
<dbReference type="PANTHER" id="PTHR10091:SF49">
    <property type="entry name" value="ALDOSE 1-EPIMERASE"/>
    <property type="match status" value="1"/>
</dbReference>
<evidence type="ECO:0000313" key="9">
    <source>
        <dbReference type="EMBL" id="GGH14065.1"/>
    </source>
</evidence>
<dbReference type="EMBL" id="BMES01000001">
    <property type="protein sequence ID" value="GGH14065.1"/>
    <property type="molecule type" value="Genomic_DNA"/>
</dbReference>
<dbReference type="PANTHER" id="PTHR10091">
    <property type="entry name" value="ALDOSE-1-EPIMERASE"/>
    <property type="match status" value="1"/>
</dbReference>
<dbReference type="GO" id="GO:0004034">
    <property type="term" value="F:aldose 1-epimerase activity"/>
    <property type="evidence" value="ECO:0007669"/>
    <property type="project" value="UniProtKB-EC"/>
</dbReference>